<gene>
    <name evidence="1" type="ORF">HO173_010837</name>
</gene>
<dbReference type="Proteomes" id="UP000578531">
    <property type="component" value="Unassembled WGS sequence"/>
</dbReference>
<proteinExistence type="predicted"/>
<comment type="caution">
    <text evidence="1">The sequence shown here is derived from an EMBL/GenBank/DDBJ whole genome shotgun (WGS) entry which is preliminary data.</text>
</comment>
<dbReference type="AlphaFoldDB" id="A0A8H6FLW8"/>
<evidence type="ECO:0000313" key="1">
    <source>
        <dbReference type="EMBL" id="KAF6230929.1"/>
    </source>
</evidence>
<keyword evidence="2" id="KW-1185">Reference proteome</keyword>
<name>A0A8H6FLW8_9LECA</name>
<protein>
    <submittedName>
        <fullName evidence="1">Uncharacterized protein</fullName>
    </submittedName>
</protein>
<accession>A0A8H6FLW8</accession>
<dbReference type="GeneID" id="59292483"/>
<organism evidence="1 2">
    <name type="scientific">Letharia columbiana</name>
    <dbReference type="NCBI Taxonomy" id="112416"/>
    <lineage>
        <taxon>Eukaryota</taxon>
        <taxon>Fungi</taxon>
        <taxon>Dikarya</taxon>
        <taxon>Ascomycota</taxon>
        <taxon>Pezizomycotina</taxon>
        <taxon>Lecanoromycetes</taxon>
        <taxon>OSLEUM clade</taxon>
        <taxon>Lecanoromycetidae</taxon>
        <taxon>Lecanorales</taxon>
        <taxon>Lecanorineae</taxon>
        <taxon>Parmeliaceae</taxon>
        <taxon>Letharia</taxon>
    </lineage>
</organism>
<sequence length="81" mass="9128">MQIDGQFQKTKRKEVYMKLGIGGATAKMKMSAVENRGLDALECCRCVPWCFVQLVDSSKSQLDFQTIAPVNEQAISYQYSN</sequence>
<evidence type="ECO:0000313" key="2">
    <source>
        <dbReference type="Proteomes" id="UP000578531"/>
    </source>
</evidence>
<reference evidence="1 2" key="1">
    <citation type="journal article" date="2020" name="Genomics">
        <title>Complete, high-quality genomes from long-read metagenomic sequencing of two wolf lichen thalli reveals enigmatic genome architecture.</title>
        <authorList>
            <person name="McKenzie S.K."/>
            <person name="Walston R.F."/>
            <person name="Allen J.L."/>
        </authorList>
    </citation>
    <scope>NUCLEOTIDE SEQUENCE [LARGE SCALE GENOMIC DNA]</scope>
    <source>
        <strain evidence="1">WasteWater2</strain>
    </source>
</reference>
<dbReference type="EMBL" id="JACCJC010000062">
    <property type="protein sequence ID" value="KAF6230929.1"/>
    <property type="molecule type" value="Genomic_DNA"/>
</dbReference>
<dbReference type="RefSeq" id="XP_037160362.1">
    <property type="nucleotide sequence ID" value="XM_037312722.1"/>
</dbReference>